<dbReference type="GO" id="GO:0016020">
    <property type="term" value="C:membrane"/>
    <property type="evidence" value="ECO:0007669"/>
    <property type="project" value="UniProtKB-SubCell"/>
</dbReference>
<evidence type="ECO:0000313" key="8">
    <source>
        <dbReference type="EMBL" id="QGM45059.1"/>
    </source>
</evidence>
<feature type="compositionally biased region" description="Basic and acidic residues" evidence="5">
    <location>
        <begin position="79"/>
        <end position="94"/>
    </location>
</feature>
<keyword evidence="2 6" id="KW-0812">Transmembrane</keyword>
<dbReference type="InterPro" id="IPR006260">
    <property type="entry name" value="TonB/TolA_C"/>
</dbReference>
<evidence type="ECO:0000256" key="1">
    <source>
        <dbReference type="ARBA" id="ARBA00004167"/>
    </source>
</evidence>
<feature type="compositionally biased region" description="Low complexity" evidence="5">
    <location>
        <begin position="135"/>
        <end position="146"/>
    </location>
</feature>
<evidence type="ECO:0000256" key="2">
    <source>
        <dbReference type="ARBA" id="ARBA00022692"/>
    </source>
</evidence>
<evidence type="ECO:0000256" key="5">
    <source>
        <dbReference type="SAM" id="MobiDB-lite"/>
    </source>
</evidence>
<dbReference type="KEGG" id="mhey:H2LOC_004785"/>
<dbReference type="Pfam" id="PF03544">
    <property type="entry name" value="TonB_C"/>
    <property type="match status" value="1"/>
</dbReference>
<dbReference type="Proteomes" id="UP000309061">
    <property type="component" value="Chromosome"/>
</dbReference>
<organism evidence="8 9">
    <name type="scientific">Methylocystis heyeri</name>
    <dbReference type="NCBI Taxonomy" id="391905"/>
    <lineage>
        <taxon>Bacteria</taxon>
        <taxon>Pseudomonadati</taxon>
        <taxon>Pseudomonadota</taxon>
        <taxon>Alphaproteobacteria</taxon>
        <taxon>Hyphomicrobiales</taxon>
        <taxon>Methylocystaceae</taxon>
        <taxon>Methylocystis</taxon>
    </lineage>
</organism>
<dbReference type="EMBL" id="CP046052">
    <property type="protein sequence ID" value="QGM45059.1"/>
    <property type="molecule type" value="Genomic_DNA"/>
</dbReference>
<dbReference type="Gene3D" id="3.30.1150.10">
    <property type="match status" value="1"/>
</dbReference>
<feature type="transmembrane region" description="Helical" evidence="6">
    <location>
        <begin position="25"/>
        <end position="46"/>
    </location>
</feature>
<dbReference type="OrthoDB" id="8448839at2"/>
<feature type="domain" description="TonB C-terminal" evidence="7">
    <location>
        <begin position="238"/>
        <end position="324"/>
    </location>
</feature>
<comment type="subcellular location">
    <subcellularLocation>
        <location evidence="1">Membrane</location>
        <topology evidence="1">Single-pass membrane protein</topology>
    </subcellularLocation>
</comment>
<reference evidence="8 9" key="1">
    <citation type="submission" date="2019-11" db="EMBL/GenBank/DDBJ databases">
        <title>The genome sequence of Methylocystis heyeri.</title>
        <authorList>
            <person name="Oshkin I.Y."/>
            <person name="Miroshnikov K."/>
            <person name="Dedysh S.N."/>
        </authorList>
    </citation>
    <scope>NUCLEOTIDE SEQUENCE [LARGE SCALE GENOMIC DNA]</scope>
    <source>
        <strain evidence="8 9">H2</strain>
    </source>
</reference>
<gene>
    <name evidence="8" type="ORF">H2LOC_004785</name>
</gene>
<proteinExistence type="predicted"/>
<evidence type="ECO:0000259" key="7">
    <source>
        <dbReference type="PROSITE" id="PS52015"/>
    </source>
</evidence>
<sequence>MASESDALQRLIEPAQFVEPPRRRFGAILGVVLLCHLAVLAALVLLDAILTPRDMQAVETPVEVIVEPPAPEPPPPPEEQPKPEPKPEEQKPEPKQSSYYEEPATDAPRAPNKETVERKAQDAETRAQSKAPRTAQAAQKPEPQKQTSETEEAAREVSDKTAALKNAEDRPDAETIEQADIDQQRPPENESTAQTQAETRKGAKSLAEQLTDPDPAPQYMFSGAAKASPVSGGKANSTYLSILWGMIMPGMHVPERVTTNRLKGNGVVLFRVDIKGNLTGVSVYKSSGLPDLDAAAVASVRRAAPFPPPPRGLIAPINFNYTSN</sequence>
<dbReference type="NCBIfam" id="TIGR01352">
    <property type="entry name" value="tonB_Cterm"/>
    <property type="match status" value="1"/>
</dbReference>
<evidence type="ECO:0000313" key="9">
    <source>
        <dbReference type="Proteomes" id="UP000309061"/>
    </source>
</evidence>
<dbReference type="PROSITE" id="PS52015">
    <property type="entry name" value="TONB_CTD"/>
    <property type="match status" value="1"/>
</dbReference>
<dbReference type="SUPFAM" id="SSF74653">
    <property type="entry name" value="TolA/TonB C-terminal domain"/>
    <property type="match status" value="1"/>
</dbReference>
<name>A0A6B8KBD6_9HYPH</name>
<evidence type="ECO:0000256" key="6">
    <source>
        <dbReference type="SAM" id="Phobius"/>
    </source>
</evidence>
<dbReference type="AlphaFoldDB" id="A0A6B8KBD6"/>
<dbReference type="InterPro" id="IPR037682">
    <property type="entry name" value="TonB_C"/>
</dbReference>
<evidence type="ECO:0000256" key="3">
    <source>
        <dbReference type="ARBA" id="ARBA00022989"/>
    </source>
</evidence>
<evidence type="ECO:0000256" key="4">
    <source>
        <dbReference type="ARBA" id="ARBA00023136"/>
    </source>
</evidence>
<feature type="region of interest" description="Disordered" evidence="5">
    <location>
        <begin position="66"/>
        <end position="233"/>
    </location>
</feature>
<dbReference type="GO" id="GO:0055085">
    <property type="term" value="P:transmembrane transport"/>
    <property type="evidence" value="ECO:0007669"/>
    <property type="project" value="InterPro"/>
</dbReference>
<accession>A0A6B8KBD6</accession>
<feature type="compositionally biased region" description="Basic and acidic residues" evidence="5">
    <location>
        <begin position="111"/>
        <end position="127"/>
    </location>
</feature>
<keyword evidence="4 6" id="KW-0472">Membrane</keyword>
<protein>
    <submittedName>
        <fullName evidence="8">TonB family protein</fullName>
    </submittedName>
</protein>
<keyword evidence="9" id="KW-1185">Reference proteome</keyword>
<keyword evidence="3 6" id="KW-1133">Transmembrane helix</keyword>
<feature type="compositionally biased region" description="Pro residues" evidence="5">
    <location>
        <begin position="68"/>
        <end position="78"/>
    </location>
</feature>